<keyword evidence="13" id="KW-1185">Reference proteome</keyword>
<dbReference type="EMBL" id="KB301969">
    <property type="protein sequence ID" value="ELU04927.1"/>
    <property type="molecule type" value="Genomic_DNA"/>
</dbReference>
<dbReference type="SMART" id="SM00155">
    <property type="entry name" value="PLDc"/>
    <property type="match status" value="2"/>
</dbReference>
<dbReference type="FunCoup" id="R7ULW0">
    <property type="interactions" value="1044"/>
</dbReference>
<evidence type="ECO:0000256" key="6">
    <source>
        <dbReference type="ARBA" id="ARBA00023098"/>
    </source>
</evidence>
<dbReference type="GO" id="GO:0035091">
    <property type="term" value="F:phosphatidylinositol binding"/>
    <property type="evidence" value="ECO:0007669"/>
    <property type="project" value="InterPro"/>
</dbReference>
<dbReference type="Proteomes" id="UP000014760">
    <property type="component" value="Unassembled WGS sequence"/>
</dbReference>
<dbReference type="EC" id="3.1.4.4" evidence="7"/>
<dbReference type="PANTHER" id="PTHR18896:SF76">
    <property type="entry name" value="PHOSPHOLIPASE"/>
    <property type="match status" value="1"/>
</dbReference>
<keyword evidence="6" id="KW-0443">Lipid metabolism</keyword>
<keyword evidence="3" id="KW-0677">Repeat</keyword>
<proteinExistence type="inferred from homology"/>
<evidence type="ECO:0000256" key="2">
    <source>
        <dbReference type="ARBA" id="ARBA00008664"/>
    </source>
</evidence>
<dbReference type="GO" id="GO:0004630">
    <property type="term" value="F:phospholipase D activity"/>
    <property type="evidence" value="ECO:0007669"/>
    <property type="project" value="UniProtKB-UniRule"/>
</dbReference>
<dbReference type="Pfam" id="PF00787">
    <property type="entry name" value="PX"/>
    <property type="match status" value="1"/>
</dbReference>
<reference evidence="13" key="1">
    <citation type="submission" date="2012-12" db="EMBL/GenBank/DDBJ databases">
        <authorList>
            <person name="Hellsten U."/>
            <person name="Grimwood J."/>
            <person name="Chapman J.A."/>
            <person name="Shapiro H."/>
            <person name="Aerts A."/>
            <person name="Otillar R.P."/>
            <person name="Terry A.Y."/>
            <person name="Boore J.L."/>
            <person name="Simakov O."/>
            <person name="Marletaz F."/>
            <person name="Cho S.-J."/>
            <person name="Edsinger-Gonzales E."/>
            <person name="Havlak P."/>
            <person name="Kuo D.-H."/>
            <person name="Larsson T."/>
            <person name="Lv J."/>
            <person name="Arendt D."/>
            <person name="Savage R."/>
            <person name="Osoegawa K."/>
            <person name="de Jong P."/>
            <person name="Lindberg D.R."/>
            <person name="Seaver E.C."/>
            <person name="Weisblat D.A."/>
            <person name="Putnam N.H."/>
            <person name="Grigoriev I.V."/>
            <person name="Rokhsar D.S."/>
        </authorList>
    </citation>
    <scope>NUCLEOTIDE SEQUENCE</scope>
    <source>
        <strain evidence="13">I ESC-2004</strain>
    </source>
</reference>
<dbReference type="InterPro" id="IPR015679">
    <property type="entry name" value="PLipase_D_fam"/>
</dbReference>
<accession>R7ULW0</accession>
<organism evidence="11">
    <name type="scientific">Capitella teleta</name>
    <name type="common">Polychaete worm</name>
    <dbReference type="NCBI Taxonomy" id="283909"/>
    <lineage>
        <taxon>Eukaryota</taxon>
        <taxon>Metazoa</taxon>
        <taxon>Spiralia</taxon>
        <taxon>Lophotrochozoa</taxon>
        <taxon>Annelida</taxon>
        <taxon>Polychaeta</taxon>
        <taxon>Sedentaria</taxon>
        <taxon>Scolecida</taxon>
        <taxon>Capitellidae</taxon>
        <taxon>Capitella</taxon>
    </lineage>
</organism>
<keyword evidence="4 7" id="KW-0378">Hydrolase</keyword>
<dbReference type="OrthoDB" id="14911at2759"/>
<evidence type="ECO:0000256" key="8">
    <source>
        <dbReference type="SAM" id="MobiDB-lite"/>
    </source>
</evidence>
<reference evidence="11 13" key="2">
    <citation type="journal article" date="2013" name="Nature">
        <title>Insights into bilaterian evolution from three spiralian genomes.</title>
        <authorList>
            <person name="Simakov O."/>
            <person name="Marletaz F."/>
            <person name="Cho S.J."/>
            <person name="Edsinger-Gonzales E."/>
            <person name="Havlak P."/>
            <person name="Hellsten U."/>
            <person name="Kuo D.H."/>
            <person name="Larsson T."/>
            <person name="Lv J."/>
            <person name="Arendt D."/>
            <person name="Savage R."/>
            <person name="Osoegawa K."/>
            <person name="de Jong P."/>
            <person name="Grimwood J."/>
            <person name="Chapman J.A."/>
            <person name="Shapiro H."/>
            <person name="Aerts A."/>
            <person name="Otillar R.P."/>
            <person name="Terry A.Y."/>
            <person name="Boore J.L."/>
            <person name="Grigoriev I.V."/>
            <person name="Lindberg D.R."/>
            <person name="Seaver E.C."/>
            <person name="Weisblat D.A."/>
            <person name="Putnam N.H."/>
            <person name="Rokhsar D.S."/>
        </authorList>
    </citation>
    <scope>NUCLEOTIDE SEQUENCE</scope>
    <source>
        <strain evidence="11 13">I ESC-2004</strain>
    </source>
</reference>
<dbReference type="SMART" id="SM00312">
    <property type="entry name" value="PX"/>
    <property type="match status" value="1"/>
</dbReference>
<dbReference type="STRING" id="283909.R7ULW0"/>
<evidence type="ECO:0000313" key="11">
    <source>
        <dbReference type="EMBL" id="ELU04927.1"/>
    </source>
</evidence>
<dbReference type="EnsemblMetazoa" id="CapteT168015">
    <property type="protein sequence ID" value="CapteP168015"/>
    <property type="gene ID" value="CapteG168015"/>
</dbReference>
<name>R7ULW0_CAPTE</name>
<dbReference type="EMBL" id="AMQN01008018">
    <property type="status" value="NOT_ANNOTATED_CDS"/>
    <property type="molecule type" value="Genomic_DNA"/>
</dbReference>
<dbReference type="OMA" id="ILYWAHH"/>
<dbReference type="PIRSF" id="PIRSF009376">
    <property type="entry name" value="Phospholipase_D_euk"/>
    <property type="match status" value="1"/>
</dbReference>
<dbReference type="PANTHER" id="PTHR18896">
    <property type="entry name" value="PHOSPHOLIPASE D"/>
    <property type="match status" value="1"/>
</dbReference>
<evidence type="ECO:0000256" key="4">
    <source>
        <dbReference type="ARBA" id="ARBA00022801"/>
    </source>
</evidence>
<dbReference type="CDD" id="cd06895">
    <property type="entry name" value="PX_PLD"/>
    <property type="match status" value="1"/>
</dbReference>
<dbReference type="SUPFAM" id="SSF50729">
    <property type="entry name" value="PH domain-like"/>
    <property type="match status" value="1"/>
</dbReference>
<keyword evidence="5 7" id="KW-0442">Lipid degradation</keyword>
<evidence type="ECO:0000259" key="9">
    <source>
        <dbReference type="PROSITE" id="PS50035"/>
    </source>
</evidence>
<dbReference type="Pfam" id="PF00614">
    <property type="entry name" value="PLDc"/>
    <property type="match status" value="1"/>
</dbReference>
<dbReference type="CDD" id="cd09141">
    <property type="entry name" value="PLDc_vPLD1_2_yPLD_like_2"/>
    <property type="match status" value="1"/>
</dbReference>
<evidence type="ECO:0000259" key="10">
    <source>
        <dbReference type="PROSITE" id="PS50195"/>
    </source>
</evidence>
<dbReference type="InterPro" id="IPR025202">
    <property type="entry name" value="PLD-like_dom"/>
</dbReference>
<dbReference type="AlphaFoldDB" id="R7ULW0"/>
<dbReference type="CDD" id="cd09138">
    <property type="entry name" value="PLDc_vPLD1_2_yPLD_like_1"/>
    <property type="match status" value="1"/>
</dbReference>
<feature type="domain" description="PLD phosphodiesterase" evidence="9">
    <location>
        <begin position="429"/>
        <end position="456"/>
    </location>
</feature>
<evidence type="ECO:0000256" key="7">
    <source>
        <dbReference type="PIRNR" id="PIRNR009376"/>
    </source>
</evidence>
<evidence type="ECO:0000256" key="5">
    <source>
        <dbReference type="ARBA" id="ARBA00022963"/>
    </source>
</evidence>
<dbReference type="InterPro" id="IPR001736">
    <property type="entry name" value="PLipase_D/transphosphatidylase"/>
</dbReference>
<dbReference type="GO" id="GO:0009395">
    <property type="term" value="P:phospholipid catabolic process"/>
    <property type="evidence" value="ECO:0007669"/>
    <property type="project" value="TreeGrafter"/>
</dbReference>
<evidence type="ECO:0000313" key="13">
    <source>
        <dbReference type="Proteomes" id="UP000014760"/>
    </source>
</evidence>
<feature type="domain" description="PLD phosphodiesterase" evidence="9">
    <location>
        <begin position="763"/>
        <end position="790"/>
    </location>
</feature>
<dbReference type="PROSITE" id="PS50035">
    <property type="entry name" value="PLD"/>
    <property type="match status" value="2"/>
</dbReference>
<evidence type="ECO:0000256" key="1">
    <source>
        <dbReference type="ARBA" id="ARBA00000798"/>
    </source>
</evidence>
<dbReference type="CDD" id="cd01254">
    <property type="entry name" value="PH_PLD"/>
    <property type="match status" value="1"/>
</dbReference>
<dbReference type="GO" id="GO:0060627">
    <property type="term" value="P:regulation of vesicle-mediated transport"/>
    <property type="evidence" value="ECO:0007669"/>
    <property type="project" value="TreeGrafter"/>
</dbReference>
<dbReference type="Pfam" id="PF13091">
    <property type="entry name" value="PLDc_2"/>
    <property type="match status" value="1"/>
</dbReference>
<feature type="compositionally biased region" description="Basic residues" evidence="8">
    <location>
        <begin position="114"/>
        <end position="129"/>
    </location>
</feature>
<dbReference type="SUPFAM" id="SSF56024">
    <property type="entry name" value="Phospholipase D/nuclease"/>
    <property type="match status" value="2"/>
</dbReference>
<comment type="similarity">
    <text evidence="2 7">Belongs to the phospholipase D family.</text>
</comment>
<sequence>MTHLLITRNYFSLLFLSANISVLSKIPFKTIHNPSLPFEDSTRRCFLPGRKINIEIKDVEQADHSRLLNPNIYIVHIRHGPFFWTIKRRYKHFRHLHEQLMLLRAGAKLPIPTQKHRQRRKSFARKKQSLPKFPKRPDPLIRTEEMDRRKQELQDYLQNVLRHPQFRNHPETLKFLEVSHLSFVNGLGSKWREGIVKKRSGGRKIRLHLCGECCGGCHSTAHYQRRWLVLKDTFVAYVKPETGAVSDVLLMDREFEVKIGLMNTGIRHGMLISNYSRNLLVKCWTQHKSRQWEEQISKAAAQTGKDFTQPNRYESFAPVRSRAYCNWFVDAATYMSAVADGLESAKEEIFITDWWLSPELHLKRPVTEGDKWRLDYLLKRKACQGVKIFVLLFKEIEAALGINSYYSKQTLVGLHPTNIKVMRDPDGLNLWSHHEKCVVIDQRIAFLGGIDLCYGRWDTRLHRLTDLGSDEGIVETDVDSGQTQDEGDQGLVGEIKLWMGKDYVNFIFKDFVELDKPFTDMVDRSVTPRMPWHDIGAVCYGHPARDVARHFIQRWNFTKLHKQKMNIDYPMLLPKSYENFSVPSWVPQQAFTCNCQITRSSCEWSAGIKTIDCSIMNAYVDLIKNSKHYIYIENQFFISIEENPLIENAIGNALYERIMKAHRDKETFRVYVVLPLLPAFEGELGTSKGTCIQAIIHWNYASISRGGHSLLERLVQYGSPIVLLLVVAFNVVFASLSVNDPFEYISFYGLRTHEELIGNLTTELVYVHSKMMIVDDFSVIIGSANINDRSLLGKRDSELAIIVQDTHTVPSRMNGKDFQAGTYASSLRKSLFREHLGIGPTDTDIDVTDPVSTEFYKNVWLKQASINTTVYDKVFNCIPTEEVTSNHELREYQKKPVLAQTDPDKARKELKKVRGHLVLMPLQFLIQENLSPSPGTKEAFVPTIVWT</sequence>
<feature type="domain" description="PX" evidence="10">
    <location>
        <begin position="51"/>
        <end position="183"/>
    </location>
</feature>
<evidence type="ECO:0000313" key="12">
    <source>
        <dbReference type="EnsemblMetazoa" id="CapteP168015"/>
    </source>
</evidence>
<reference evidence="12" key="3">
    <citation type="submission" date="2015-06" db="UniProtKB">
        <authorList>
            <consortium name="EnsemblMetazoa"/>
        </authorList>
    </citation>
    <scope>IDENTIFICATION</scope>
</reference>
<dbReference type="InterPro" id="IPR036871">
    <property type="entry name" value="PX_dom_sf"/>
</dbReference>
<dbReference type="GO" id="GO:0035556">
    <property type="term" value="P:intracellular signal transduction"/>
    <property type="evidence" value="ECO:0007669"/>
    <property type="project" value="InterPro"/>
</dbReference>
<dbReference type="Gene3D" id="3.30.1520.10">
    <property type="entry name" value="Phox-like domain"/>
    <property type="match status" value="1"/>
</dbReference>
<dbReference type="HOGENOM" id="CLU_000690_2_0_1"/>
<dbReference type="PROSITE" id="PS50195">
    <property type="entry name" value="PX"/>
    <property type="match status" value="1"/>
</dbReference>
<comment type="catalytic activity">
    <reaction evidence="1 7">
        <text>a 1,2-diacyl-sn-glycero-3-phosphocholine + H2O = a 1,2-diacyl-sn-glycero-3-phosphate + choline + H(+)</text>
        <dbReference type="Rhea" id="RHEA:14445"/>
        <dbReference type="ChEBI" id="CHEBI:15354"/>
        <dbReference type="ChEBI" id="CHEBI:15377"/>
        <dbReference type="ChEBI" id="CHEBI:15378"/>
        <dbReference type="ChEBI" id="CHEBI:57643"/>
        <dbReference type="ChEBI" id="CHEBI:58608"/>
        <dbReference type="EC" id="3.1.4.4"/>
    </reaction>
</comment>
<dbReference type="Gene3D" id="3.30.870.10">
    <property type="entry name" value="Endonuclease Chain A"/>
    <property type="match status" value="2"/>
</dbReference>
<gene>
    <name evidence="11" type="ORF">CAPTEDRAFT_168015</name>
</gene>
<dbReference type="InterPro" id="IPR016555">
    <property type="entry name" value="PLipase_D_euk"/>
</dbReference>
<evidence type="ECO:0000256" key="3">
    <source>
        <dbReference type="ARBA" id="ARBA00022737"/>
    </source>
</evidence>
<feature type="region of interest" description="Disordered" evidence="8">
    <location>
        <begin position="113"/>
        <end position="139"/>
    </location>
</feature>
<protein>
    <recommendedName>
        <fullName evidence="7">Phospholipase</fullName>
        <ecNumber evidence="7">3.1.4.4</ecNumber>
    </recommendedName>
</protein>
<dbReference type="SUPFAM" id="SSF64268">
    <property type="entry name" value="PX domain"/>
    <property type="match status" value="1"/>
</dbReference>
<dbReference type="InterPro" id="IPR001683">
    <property type="entry name" value="PX_dom"/>
</dbReference>
<dbReference type="GO" id="GO:0006654">
    <property type="term" value="P:phosphatidic acid biosynthetic process"/>
    <property type="evidence" value="ECO:0007669"/>
    <property type="project" value="InterPro"/>
</dbReference>